<evidence type="ECO:0000313" key="2">
    <source>
        <dbReference type="Proteomes" id="UP000198863"/>
    </source>
</evidence>
<reference evidence="2" key="1">
    <citation type="submission" date="2016-10" db="EMBL/GenBank/DDBJ databases">
        <authorList>
            <person name="Varghese N."/>
            <person name="Submissions S."/>
        </authorList>
    </citation>
    <scope>NUCLEOTIDE SEQUENCE [LARGE SCALE GENOMIC DNA]</scope>
    <source>
        <strain evidence="2">DSM 44526</strain>
    </source>
</reference>
<dbReference type="EMBL" id="FNCF01000001">
    <property type="protein sequence ID" value="SDF68432.1"/>
    <property type="molecule type" value="Genomic_DNA"/>
</dbReference>
<dbReference type="Proteomes" id="UP000198863">
    <property type="component" value="Unassembled WGS sequence"/>
</dbReference>
<sequence>MQSTPLGGGADDALASLVDALDDVVEELTLARERARVLQSQRGSGRDWYDIVSSEERPLIVEQISSAIASLSTAGSQWRREQATALSAEGVSINKIAALYGVTRQRVSALLRGHVGEAD</sequence>
<organism evidence="1 2">
    <name type="scientific">Klenkia brasiliensis</name>
    <dbReference type="NCBI Taxonomy" id="333142"/>
    <lineage>
        <taxon>Bacteria</taxon>
        <taxon>Bacillati</taxon>
        <taxon>Actinomycetota</taxon>
        <taxon>Actinomycetes</taxon>
        <taxon>Geodermatophilales</taxon>
        <taxon>Geodermatophilaceae</taxon>
        <taxon>Klenkia</taxon>
    </lineage>
</organism>
<dbReference type="OrthoDB" id="5189122at2"/>
<accession>A0A1G7N3A6</accession>
<evidence type="ECO:0000313" key="1">
    <source>
        <dbReference type="EMBL" id="SDF68432.1"/>
    </source>
</evidence>
<evidence type="ECO:0008006" key="3">
    <source>
        <dbReference type="Google" id="ProtNLM"/>
    </source>
</evidence>
<proteinExistence type="predicted"/>
<protein>
    <recommendedName>
        <fullName evidence="3">Homeodomain-like domain-containing protein</fullName>
    </recommendedName>
</protein>
<dbReference type="AlphaFoldDB" id="A0A1G7N3A6"/>
<gene>
    <name evidence="1" type="ORF">SAMN05660324_0876</name>
</gene>
<keyword evidence="2" id="KW-1185">Reference proteome</keyword>
<dbReference type="RefSeq" id="WP_091058659.1">
    <property type="nucleotide sequence ID" value="NZ_FNCF01000001.1"/>
</dbReference>
<name>A0A1G7N3A6_9ACTN</name>